<dbReference type="InterPro" id="IPR023210">
    <property type="entry name" value="NADP_OxRdtase_dom"/>
</dbReference>
<accession>A0A4P9YZX6</accession>
<dbReference type="Pfam" id="PF00248">
    <property type="entry name" value="Aldo_ket_red"/>
    <property type="match status" value="1"/>
</dbReference>
<dbReference type="PROSITE" id="PS00798">
    <property type="entry name" value="ALDOKETO_REDUCTASE_1"/>
    <property type="match status" value="1"/>
</dbReference>
<dbReference type="FunFam" id="3.20.20.100:FF:000002">
    <property type="entry name" value="2,5-diketo-D-gluconic acid reductase A"/>
    <property type="match status" value="1"/>
</dbReference>
<organism evidence="6 7">
    <name type="scientific">Syncephalis pseudoplumigaleata</name>
    <dbReference type="NCBI Taxonomy" id="1712513"/>
    <lineage>
        <taxon>Eukaryota</taxon>
        <taxon>Fungi</taxon>
        <taxon>Fungi incertae sedis</taxon>
        <taxon>Zoopagomycota</taxon>
        <taxon>Zoopagomycotina</taxon>
        <taxon>Zoopagomycetes</taxon>
        <taxon>Zoopagales</taxon>
        <taxon>Piptocephalidaceae</taxon>
        <taxon>Syncephalis</taxon>
    </lineage>
</organism>
<feature type="active site" description="Proton donor" evidence="2">
    <location>
        <position position="51"/>
    </location>
</feature>
<evidence type="ECO:0000313" key="6">
    <source>
        <dbReference type="EMBL" id="RKP24610.1"/>
    </source>
</evidence>
<evidence type="ECO:0000259" key="5">
    <source>
        <dbReference type="Pfam" id="PF00248"/>
    </source>
</evidence>
<keyword evidence="7" id="KW-1185">Reference proteome</keyword>
<sequence>MSSSLSFKLNTGATIPAIGLGTFSITAEDMTSVINKAFEVGYRHLDCAAIYGQEAAIGEALKQATLPRDQYFVTSKLWNNMHHPDDVEKALDKTLADLQLDYLDLYLMHFPQAFKRGDVSVPRDADGKVILADIDFCDTWRAMEALLETGKVKAIGVSNFHVADLERLMRETTVVPAVNQFELHPYYPREELVKFCQDHDIHVTAYRSFGFLKDPPLLEDPTVAEISRKHGKTPAQTLLSWSLQHGASVIPKSSNPARIHENFQVYTLPEDDFARLNAITERHIYNIHPWMPEAYL</sequence>
<dbReference type="EMBL" id="KZ990126">
    <property type="protein sequence ID" value="RKP24610.1"/>
    <property type="molecule type" value="Genomic_DNA"/>
</dbReference>
<dbReference type="PRINTS" id="PR00069">
    <property type="entry name" value="ALDKETRDTASE"/>
</dbReference>
<keyword evidence="1" id="KW-0560">Oxidoreductase</keyword>
<evidence type="ECO:0000256" key="1">
    <source>
        <dbReference type="ARBA" id="ARBA00023002"/>
    </source>
</evidence>
<dbReference type="GO" id="GO:0016616">
    <property type="term" value="F:oxidoreductase activity, acting on the CH-OH group of donors, NAD or NADP as acceptor"/>
    <property type="evidence" value="ECO:0007669"/>
    <property type="project" value="UniProtKB-ARBA"/>
</dbReference>
<dbReference type="PROSITE" id="PS00062">
    <property type="entry name" value="ALDOKETO_REDUCTASE_2"/>
    <property type="match status" value="1"/>
</dbReference>
<protein>
    <submittedName>
        <fullName evidence="6">NADP-dependent oxidoreductase domain-containing protein</fullName>
    </submittedName>
</protein>
<feature type="site" description="Lowers pKa of active site Tyr" evidence="4">
    <location>
        <position position="76"/>
    </location>
</feature>
<dbReference type="OrthoDB" id="416253at2759"/>
<feature type="domain" description="NADP-dependent oxidoreductase" evidence="5">
    <location>
        <begin position="18"/>
        <end position="280"/>
    </location>
</feature>
<dbReference type="PIRSF" id="PIRSF000097">
    <property type="entry name" value="AKR"/>
    <property type="match status" value="1"/>
</dbReference>
<dbReference type="Gene3D" id="3.20.20.100">
    <property type="entry name" value="NADP-dependent oxidoreductase domain"/>
    <property type="match status" value="1"/>
</dbReference>
<evidence type="ECO:0000313" key="7">
    <source>
        <dbReference type="Proteomes" id="UP000278143"/>
    </source>
</evidence>
<evidence type="ECO:0000256" key="4">
    <source>
        <dbReference type="PIRSR" id="PIRSR000097-3"/>
    </source>
</evidence>
<dbReference type="InterPro" id="IPR020471">
    <property type="entry name" value="AKR"/>
</dbReference>
<dbReference type="PANTHER" id="PTHR11732">
    <property type="entry name" value="ALDO/KETO REDUCTASE"/>
    <property type="match status" value="1"/>
</dbReference>
<evidence type="ECO:0000256" key="3">
    <source>
        <dbReference type="PIRSR" id="PIRSR000097-2"/>
    </source>
</evidence>
<dbReference type="InterPro" id="IPR036812">
    <property type="entry name" value="NAD(P)_OxRdtase_dom_sf"/>
</dbReference>
<dbReference type="SUPFAM" id="SSF51430">
    <property type="entry name" value="NAD(P)-linked oxidoreductase"/>
    <property type="match status" value="1"/>
</dbReference>
<reference evidence="7" key="1">
    <citation type="journal article" date="2018" name="Nat. Microbiol.">
        <title>Leveraging single-cell genomics to expand the fungal tree of life.</title>
        <authorList>
            <person name="Ahrendt S.R."/>
            <person name="Quandt C.A."/>
            <person name="Ciobanu D."/>
            <person name="Clum A."/>
            <person name="Salamov A."/>
            <person name="Andreopoulos B."/>
            <person name="Cheng J.F."/>
            <person name="Woyke T."/>
            <person name="Pelin A."/>
            <person name="Henrissat B."/>
            <person name="Reynolds N.K."/>
            <person name="Benny G.L."/>
            <person name="Smith M.E."/>
            <person name="James T.Y."/>
            <person name="Grigoriev I.V."/>
        </authorList>
    </citation>
    <scope>NUCLEOTIDE SEQUENCE [LARGE SCALE GENOMIC DNA]</scope>
    <source>
        <strain evidence="7">Benny S71-1</strain>
    </source>
</reference>
<dbReference type="PROSITE" id="PS00063">
    <property type="entry name" value="ALDOKETO_REDUCTASE_3"/>
    <property type="match status" value="1"/>
</dbReference>
<evidence type="ECO:0000256" key="2">
    <source>
        <dbReference type="PIRSR" id="PIRSR000097-1"/>
    </source>
</evidence>
<dbReference type="InterPro" id="IPR018170">
    <property type="entry name" value="Aldo/ket_reductase_CS"/>
</dbReference>
<feature type="binding site" evidence="3">
    <location>
        <position position="109"/>
    </location>
    <ligand>
        <name>substrate</name>
    </ligand>
</feature>
<name>A0A4P9YZX6_9FUNG</name>
<dbReference type="CDD" id="cd19071">
    <property type="entry name" value="AKR_AKR1-5-like"/>
    <property type="match status" value="1"/>
</dbReference>
<gene>
    <name evidence="6" type="ORF">SYNPS1DRAFT_16928</name>
</gene>
<proteinExistence type="predicted"/>
<dbReference type="Proteomes" id="UP000278143">
    <property type="component" value="Unassembled WGS sequence"/>
</dbReference>
<dbReference type="AlphaFoldDB" id="A0A4P9YZX6"/>